<name>A0ABV2GA89_9BACL</name>
<evidence type="ECO:0000313" key="2">
    <source>
        <dbReference type="Proteomes" id="UP001549099"/>
    </source>
</evidence>
<sequence length="65" mass="6967">MTIEQAMDYLGVSATKAKTLLRSPLFIKRGKSVATYYVLNYAAVILDDEGSLVIPGSSGSIQVKS</sequence>
<dbReference type="RefSeq" id="WP_354196084.1">
    <property type="nucleotide sequence ID" value="NZ_JBEPLW010000004.1"/>
</dbReference>
<evidence type="ECO:0008006" key="3">
    <source>
        <dbReference type="Google" id="ProtNLM"/>
    </source>
</evidence>
<keyword evidence="2" id="KW-1185">Reference proteome</keyword>
<reference evidence="1 2" key="1">
    <citation type="submission" date="2024-06" db="EMBL/GenBank/DDBJ databases">
        <title>Genomic Encyclopedia of Type Strains, Phase IV (KMG-IV): sequencing the most valuable type-strain genomes for metagenomic binning, comparative biology and taxonomic classification.</title>
        <authorList>
            <person name="Goeker M."/>
        </authorList>
    </citation>
    <scope>NUCLEOTIDE SEQUENCE [LARGE SCALE GENOMIC DNA]</scope>
    <source>
        <strain evidence="1 2">DSM 26128</strain>
    </source>
</reference>
<comment type="caution">
    <text evidence="1">The sequence shown here is derived from an EMBL/GenBank/DDBJ whole genome shotgun (WGS) entry which is preliminary data.</text>
</comment>
<dbReference type="EMBL" id="JBEPLW010000004">
    <property type="protein sequence ID" value="MET3575178.1"/>
    <property type="molecule type" value="Genomic_DNA"/>
</dbReference>
<organism evidence="1 2">
    <name type="scientific">Bhargavaea ullalensis</name>
    <dbReference type="NCBI Taxonomy" id="1265685"/>
    <lineage>
        <taxon>Bacteria</taxon>
        <taxon>Bacillati</taxon>
        <taxon>Bacillota</taxon>
        <taxon>Bacilli</taxon>
        <taxon>Bacillales</taxon>
        <taxon>Caryophanaceae</taxon>
        <taxon>Bhargavaea</taxon>
    </lineage>
</organism>
<proteinExistence type="predicted"/>
<gene>
    <name evidence="1" type="ORF">ABID49_001062</name>
</gene>
<dbReference type="Proteomes" id="UP001549099">
    <property type="component" value="Unassembled WGS sequence"/>
</dbReference>
<accession>A0ABV2GA89</accession>
<evidence type="ECO:0000313" key="1">
    <source>
        <dbReference type="EMBL" id="MET3575178.1"/>
    </source>
</evidence>
<protein>
    <recommendedName>
        <fullName evidence="3">Helix-turn-helix domain-containing protein</fullName>
    </recommendedName>
</protein>